<keyword evidence="4" id="KW-1185">Reference proteome</keyword>
<feature type="region of interest" description="Disordered" evidence="2">
    <location>
        <begin position="27"/>
        <end position="63"/>
    </location>
</feature>
<evidence type="ECO:0000313" key="4">
    <source>
        <dbReference type="Proteomes" id="UP001054902"/>
    </source>
</evidence>
<feature type="region of interest" description="Disordered" evidence="2">
    <location>
        <begin position="432"/>
        <end position="495"/>
    </location>
</feature>
<feature type="compositionally biased region" description="Basic and acidic residues" evidence="2">
    <location>
        <begin position="308"/>
        <end position="322"/>
    </location>
</feature>
<feature type="compositionally biased region" description="Polar residues" evidence="2">
    <location>
        <begin position="121"/>
        <end position="133"/>
    </location>
</feature>
<keyword evidence="1" id="KW-0175">Coiled coil</keyword>
<dbReference type="AlphaFoldDB" id="A0AAD3CEX8"/>
<evidence type="ECO:0000256" key="2">
    <source>
        <dbReference type="SAM" id="MobiDB-lite"/>
    </source>
</evidence>
<dbReference type="Proteomes" id="UP001054902">
    <property type="component" value="Unassembled WGS sequence"/>
</dbReference>
<comment type="caution">
    <text evidence="3">The sequence shown here is derived from an EMBL/GenBank/DDBJ whole genome shotgun (WGS) entry which is preliminary data.</text>
</comment>
<feature type="coiled-coil region" evidence="1">
    <location>
        <begin position="216"/>
        <end position="274"/>
    </location>
</feature>
<feature type="compositionally biased region" description="Low complexity" evidence="2">
    <location>
        <begin position="371"/>
        <end position="382"/>
    </location>
</feature>
<feature type="compositionally biased region" description="Basic and acidic residues" evidence="2">
    <location>
        <begin position="343"/>
        <end position="363"/>
    </location>
</feature>
<evidence type="ECO:0000313" key="3">
    <source>
        <dbReference type="EMBL" id="GFH43649.1"/>
    </source>
</evidence>
<organism evidence="3 4">
    <name type="scientific">Chaetoceros tenuissimus</name>
    <dbReference type="NCBI Taxonomy" id="426638"/>
    <lineage>
        <taxon>Eukaryota</taxon>
        <taxon>Sar</taxon>
        <taxon>Stramenopiles</taxon>
        <taxon>Ochrophyta</taxon>
        <taxon>Bacillariophyta</taxon>
        <taxon>Coscinodiscophyceae</taxon>
        <taxon>Chaetocerotophycidae</taxon>
        <taxon>Chaetocerotales</taxon>
        <taxon>Chaetocerotaceae</taxon>
        <taxon>Chaetoceros</taxon>
    </lineage>
</organism>
<name>A0AAD3CEX8_9STRA</name>
<protein>
    <submittedName>
        <fullName evidence="3">Uncharacterized protein</fullName>
    </submittedName>
</protein>
<feature type="region of interest" description="Disordered" evidence="2">
    <location>
        <begin position="110"/>
        <end position="139"/>
    </location>
</feature>
<feature type="compositionally biased region" description="Low complexity" evidence="2">
    <location>
        <begin position="35"/>
        <end position="50"/>
    </location>
</feature>
<feature type="region of interest" description="Disordered" evidence="2">
    <location>
        <begin position="307"/>
        <end position="398"/>
    </location>
</feature>
<feature type="compositionally biased region" description="Polar residues" evidence="2">
    <location>
        <begin position="389"/>
        <end position="398"/>
    </location>
</feature>
<reference evidence="3 4" key="1">
    <citation type="journal article" date="2021" name="Sci. Rep.">
        <title>The genome of the diatom Chaetoceros tenuissimus carries an ancient integrated fragment of an extant virus.</title>
        <authorList>
            <person name="Hongo Y."/>
            <person name="Kimura K."/>
            <person name="Takaki Y."/>
            <person name="Yoshida Y."/>
            <person name="Baba S."/>
            <person name="Kobayashi G."/>
            <person name="Nagasaki K."/>
            <person name="Hano T."/>
            <person name="Tomaru Y."/>
        </authorList>
    </citation>
    <scope>NUCLEOTIDE SEQUENCE [LARGE SCALE GENOMIC DNA]</scope>
    <source>
        <strain evidence="3 4">NIES-3715</strain>
    </source>
</reference>
<gene>
    <name evidence="3" type="ORF">CTEN210_00122</name>
</gene>
<dbReference type="EMBL" id="BLLK01000013">
    <property type="protein sequence ID" value="GFH43649.1"/>
    <property type="molecule type" value="Genomic_DNA"/>
</dbReference>
<proteinExistence type="predicted"/>
<accession>A0AAD3CEX8</accession>
<evidence type="ECO:0000256" key="1">
    <source>
        <dbReference type="SAM" id="Coils"/>
    </source>
</evidence>
<sequence length="495" mass="54925">MLKEVSICKQQKMSDDNLLCLNPTQTQTLSEDRASSSFDYSSSSSSSGSDTPQMENTKGDKDSIEKMKKLLEDMKYERDMALEEAQESNEMLYAVMDAIQLLTKQLKSSRSHEDNDEFNAENGTISTVPSVSSFGMDDDLSLDQNRRRCTSGVSSATIASYVSDDNQRFVDIVNNFSHWEQPGLPNIGTHLIALEDACKAADRNAALISKESASNLEDLQEAQAEANRLLVKCEKAEKCAKRLYKENKVLKQQLLKMKSEKKVLVREVKSLMDENQKKDAFQKDIIDNLKAHEDFLIERTNSKKKSTVKKEVVVEKKEKESSPKSGKKKGFHPFGRIFGGSDSPEKKSEAKTEAEKTMEIEQKDAEEEEITTPVTSTYSSSVEDCTPLSEATSTGSNVSPTLAKMLATPDFDDDSISTSCSSLQMSASLMTNTSMNSSTGDLQEQSKEEADLKLASNSQAKSVPFLPWYPQNTSVDESTKKAVVSVQLPRSKRKG</sequence>